<proteinExistence type="predicted"/>
<dbReference type="EMBL" id="KZ613953">
    <property type="protein sequence ID" value="PMD34868.1"/>
    <property type="molecule type" value="Genomic_DNA"/>
</dbReference>
<keyword evidence="1" id="KW-0472">Membrane</keyword>
<reference evidence="2 3" key="1">
    <citation type="submission" date="2016-04" db="EMBL/GenBank/DDBJ databases">
        <title>A degradative enzymes factory behind the ericoid mycorrhizal symbiosis.</title>
        <authorList>
            <consortium name="DOE Joint Genome Institute"/>
            <person name="Martino E."/>
            <person name="Morin E."/>
            <person name="Grelet G."/>
            <person name="Kuo A."/>
            <person name="Kohler A."/>
            <person name="Daghino S."/>
            <person name="Barry K."/>
            <person name="Choi C."/>
            <person name="Cichocki N."/>
            <person name="Clum A."/>
            <person name="Copeland A."/>
            <person name="Hainaut M."/>
            <person name="Haridas S."/>
            <person name="Labutti K."/>
            <person name="Lindquist E."/>
            <person name="Lipzen A."/>
            <person name="Khouja H.-R."/>
            <person name="Murat C."/>
            <person name="Ohm R."/>
            <person name="Olson A."/>
            <person name="Spatafora J."/>
            <person name="Veneault-Fourrey C."/>
            <person name="Henrissat B."/>
            <person name="Grigoriev I."/>
            <person name="Martin F."/>
            <person name="Perotto S."/>
        </authorList>
    </citation>
    <scope>NUCLEOTIDE SEQUENCE [LARGE SCALE GENOMIC DNA]</scope>
    <source>
        <strain evidence="2 3">F</strain>
    </source>
</reference>
<organism evidence="2 3">
    <name type="scientific">Hyaloscypha variabilis (strain UAMH 11265 / GT02V1 / F)</name>
    <name type="common">Meliniomyces variabilis</name>
    <dbReference type="NCBI Taxonomy" id="1149755"/>
    <lineage>
        <taxon>Eukaryota</taxon>
        <taxon>Fungi</taxon>
        <taxon>Dikarya</taxon>
        <taxon>Ascomycota</taxon>
        <taxon>Pezizomycotina</taxon>
        <taxon>Leotiomycetes</taxon>
        <taxon>Helotiales</taxon>
        <taxon>Hyaloscyphaceae</taxon>
        <taxon>Hyaloscypha</taxon>
        <taxon>Hyaloscypha variabilis</taxon>
    </lineage>
</organism>
<feature type="transmembrane region" description="Helical" evidence="1">
    <location>
        <begin position="54"/>
        <end position="71"/>
    </location>
</feature>
<feature type="non-terminal residue" evidence="2">
    <location>
        <position position="72"/>
    </location>
</feature>
<keyword evidence="1" id="KW-0812">Transmembrane</keyword>
<dbReference type="Proteomes" id="UP000235786">
    <property type="component" value="Unassembled WGS sequence"/>
</dbReference>
<keyword evidence="1" id="KW-1133">Transmembrane helix</keyword>
<name>A0A2J6R8M9_HYAVF</name>
<protein>
    <submittedName>
        <fullName evidence="2">Uncharacterized protein</fullName>
    </submittedName>
</protein>
<evidence type="ECO:0000313" key="2">
    <source>
        <dbReference type="EMBL" id="PMD34868.1"/>
    </source>
</evidence>
<dbReference type="AlphaFoldDB" id="A0A2J6R8M9"/>
<keyword evidence="3" id="KW-1185">Reference proteome</keyword>
<evidence type="ECO:0000256" key="1">
    <source>
        <dbReference type="SAM" id="Phobius"/>
    </source>
</evidence>
<sequence>MSRGWEELQVETDPRPRISRRTFLTAGIRTTQLALGFIVLVLTGYAAFIFQGDFFHTFALAFASFLWTLLLF</sequence>
<dbReference type="OrthoDB" id="3552322at2759"/>
<evidence type="ECO:0000313" key="3">
    <source>
        <dbReference type="Proteomes" id="UP000235786"/>
    </source>
</evidence>
<accession>A0A2J6R8M9</accession>
<gene>
    <name evidence="2" type="ORF">L207DRAFT_570495</name>
</gene>
<feature type="transmembrane region" description="Helical" evidence="1">
    <location>
        <begin position="23"/>
        <end position="48"/>
    </location>
</feature>